<reference evidence="2 3" key="1">
    <citation type="journal article" date="2013" name="Int. J. Syst. Evol. Microbiol.">
        <title>Chryseobacterium angstadtii sp. nov., isolated from a newt tank.</title>
        <authorList>
            <person name="Kirk K.E."/>
            <person name="Hoffman J.A."/>
            <person name="Smith K.A."/>
            <person name="Strahan B.L."/>
            <person name="Failor K.C."/>
            <person name="Krebs J.E."/>
            <person name="Gale A.N."/>
            <person name="Do T.D."/>
            <person name="Sontag T.C."/>
            <person name="Batties A.M."/>
            <person name="Mistiszyn K."/>
            <person name="Newman J.D."/>
        </authorList>
    </citation>
    <scope>NUCLEOTIDE SEQUENCE [LARGE SCALE GENOMIC DNA]</scope>
    <source>
        <strain evidence="2 3">KM</strain>
    </source>
</reference>
<name>A0A0J7I155_9FLAO</name>
<feature type="chain" id="PRO_5005287883" description="Sensor of ECF-type sigma factor" evidence="1">
    <location>
        <begin position="24"/>
        <end position="156"/>
    </location>
</feature>
<evidence type="ECO:0008006" key="4">
    <source>
        <dbReference type="Google" id="ProtNLM"/>
    </source>
</evidence>
<keyword evidence="3" id="KW-1185">Reference proteome</keyword>
<dbReference type="EMBL" id="LFND01000006">
    <property type="protein sequence ID" value="KMQ60148.1"/>
    <property type="molecule type" value="Genomic_DNA"/>
</dbReference>
<accession>A0A0J7I155</accession>
<sequence>MMKTISKVILAIFFTLGSKTIYAQQFKQEADLIRSMIGKEKKEFVQYYMSIPNEKNSEFWNIYNQYETERQKIGSANFRLINQYLTLLNTNNENGYKKLVVDITASDSKSDKLLKKYYQKVEKDISPQTALQFFQLEKYIKARITYQLYQQVLFAG</sequence>
<dbReference type="RefSeq" id="WP_048508091.1">
    <property type="nucleotide sequence ID" value="NZ_LFND01000006.1"/>
</dbReference>
<evidence type="ECO:0000313" key="2">
    <source>
        <dbReference type="EMBL" id="KMQ60148.1"/>
    </source>
</evidence>
<proteinExistence type="predicted"/>
<dbReference type="OrthoDB" id="660497at2"/>
<evidence type="ECO:0000313" key="3">
    <source>
        <dbReference type="Proteomes" id="UP000036261"/>
    </source>
</evidence>
<keyword evidence="1" id="KW-0732">Signal</keyword>
<protein>
    <recommendedName>
        <fullName evidence="4">Sensor of ECF-type sigma factor</fullName>
    </recommendedName>
</protein>
<comment type="caution">
    <text evidence="2">The sequence shown here is derived from an EMBL/GenBank/DDBJ whole genome shotgun (WGS) entry which is preliminary data.</text>
</comment>
<dbReference type="STRING" id="558151.ACM46_18105"/>
<dbReference type="PATRIC" id="fig|558151.6.peg.3824"/>
<feature type="signal peptide" evidence="1">
    <location>
        <begin position="1"/>
        <end position="23"/>
    </location>
</feature>
<gene>
    <name evidence="2" type="ORF">ACM46_18105</name>
</gene>
<dbReference type="AlphaFoldDB" id="A0A0J7I155"/>
<evidence type="ECO:0000256" key="1">
    <source>
        <dbReference type="SAM" id="SignalP"/>
    </source>
</evidence>
<dbReference type="Proteomes" id="UP000036261">
    <property type="component" value="Unassembled WGS sequence"/>
</dbReference>
<organism evidence="2 3">
    <name type="scientific">Chryseobacterium angstadtii</name>
    <dbReference type="NCBI Taxonomy" id="558151"/>
    <lineage>
        <taxon>Bacteria</taxon>
        <taxon>Pseudomonadati</taxon>
        <taxon>Bacteroidota</taxon>
        <taxon>Flavobacteriia</taxon>
        <taxon>Flavobacteriales</taxon>
        <taxon>Weeksellaceae</taxon>
        <taxon>Chryseobacterium group</taxon>
        <taxon>Chryseobacterium</taxon>
    </lineage>
</organism>